<evidence type="ECO:0000256" key="13">
    <source>
        <dbReference type="ARBA" id="ARBA00023128"/>
    </source>
</evidence>
<feature type="compositionally biased region" description="Polar residues" evidence="15">
    <location>
        <begin position="306"/>
        <end position="330"/>
    </location>
</feature>
<dbReference type="PANTHER" id="PTHR12302:SF3">
    <property type="entry name" value="SERINE_THREONINE-PROTEIN KINASE 31"/>
    <property type="match status" value="1"/>
</dbReference>
<keyword evidence="8" id="KW-0479">Metal-binding</keyword>
<dbReference type="Gene3D" id="2.40.50.90">
    <property type="match status" value="1"/>
</dbReference>
<name>A0A2B7YNL0_POLH7</name>
<evidence type="ECO:0000256" key="9">
    <source>
        <dbReference type="ARBA" id="ARBA00022759"/>
    </source>
</evidence>
<organism evidence="17 18">
    <name type="scientific">Polytolypa hystricis (strain UAMH7299)</name>
    <dbReference type="NCBI Taxonomy" id="1447883"/>
    <lineage>
        <taxon>Eukaryota</taxon>
        <taxon>Fungi</taxon>
        <taxon>Dikarya</taxon>
        <taxon>Ascomycota</taxon>
        <taxon>Pezizomycotina</taxon>
        <taxon>Eurotiomycetes</taxon>
        <taxon>Eurotiomycetidae</taxon>
        <taxon>Onygenales</taxon>
        <taxon>Onygenales incertae sedis</taxon>
        <taxon>Polytolypa</taxon>
    </lineage>
</organism>
<evidence type="ECO:0000256" key="14">
    <source>
        <dbReference type="ARBA" id="ARBA00023136"/>
    </source>
</evidence>
<gene>
    <name evidence="17" type="ORF">AJ80_02652</name>
</gene>
<dbReference type="GO" id="GO:0016020">
    <property type="term" value="C:membrane"/>
    <property type="evidence" value="ECO:0007669"/>
    <property type="project" value="UniProtKB-SubCell"/>
</dbReference>
<comment type="caution">
    <text evidence="17">The sequence shown here is derived from an EMBL/GenBank/DDBJ whole genome shotgun (WGS) entry which is preliminary data.</text>
</comment>
<evidence type="ECO:0000256" key="3">
    <source>
        <dbReference type="ARBA" id="ARBA00005435"/>
    </source>
</evidence>
<feature type="compositionally biased region" description="Low complexity" evidence="15">
    <location>
        <begin position="24"/>
        <end position="53"/>
    </location>
</feature>
<protein>
    <recommendedName>
        <fullName evidence="4">Probable endonuclease LCL3</fullName>
    </recommendedName>
    <alternativeName>
        <fullName evidence="5">Probable endonuclease lcl3</fullName>
    </alternativeName>
</protein>
<dbReference type="GO" id="GO:0005739">
    <property type="term" value="C:mitochondrion"/>
    <property type="evidence" value="ECO:0007669"/>
    <property type="project" value="UniProtKB-SubCell"/>
</dbReference>
<dbReference type="InterPro" id="IPR035437">
    <property type="entry name" value="SNase_OB-fold_sf"/>
</dbReference>
<evidence type="ECO:0000256" key="2">
    <source>
        <dbReference type="ARBA" id="ARBA00004173"/>
    </source>
</evidence>
<evidence type="ECO:0000256" key="10">
    <source>
        <dbReference type="ARBA" id="ARBA00022801"/>
    </source>
</evidence>
<feature type="region of interest" description="Disordered" evidence="15">
    <location>
        <begin position="279"/>
        <end position="330"/>
    </location>
</feature>
<keyword evidence="6" id="KW-0812">Transmembrane</keyword>
<evidence type="ECO:0000313" key="17">
    <source>
        <dbReference type="EMBL" id="PGH23236.1"/>
    </source>
</evidence>
<comment type="similarity">
    <text evidence="3">Belongs to the LCL3 family.</text>
</comment>
<sequence length="330" mass="37571">MRWLLWSSGSQEEPDNNSSDDVKNISPSSPPCINCSTTNSSSSPAASPASLDTPPAPDTRGANSKKEGNWGSILKPAEWTDFTDLRIVIPTILLTSGILFSLQVYRRYLRRIPIATDISPSYFRRRSLLGKVTSVGDGDNFRMYHTPGGRLAGWGWLPFRKVPTSKKELKDRTIHIRLAGIDAPELAHFGRPAQPYAEDAHKWLTDYLLHRRIRAYIYRGDQYGRVVGTVYVRRFLLRRDVGLQMLREGFATVYEAKTGVEFGGKEMEEKYRQAEQWAKSKKKGLWKDHKKQSKGGWESPREYKTRMTQLEEQTKANNSQSRESSGKRSP</sequence>
<feature type="domain" description="TNase-like" evidence="16">
    <location>
        <begin position="126"/>
        <end position="288"/>
    </location>
</feature>
<accession>A0A2B7YNL0</accession>
<dbReference type="OrthoDB" id="430293at2759"/>
<dbReference type="EMBL" id="PDNA01000026">
    <property type="protein sequence ID" value="PGH23236.1"/>
    <property type="molecule type" value="Genomic_DNA"/>
</dbReference>
<dbReference type="SUPFAM" id="SSF50199">
    <property type="entry name" value="Staphylococcal nuclease"/>
    <property type="match status" value="1"/>
</dbReference>
<keyword evidence="10" id="KW-0378">Hydrolase</keyword>
<evidence type="ECO:0000256" key="7">
    <source>
        <dbReference type="ARBA" id="ARBA00022722"/>
    </source>
</evidence>
<feature type="region of interest" description="Disordered" evidence="15">
    <location>
        <begin position="1"/>
        <end position="69"/>
    </location>
</feature>
<evidence type="ECO:0000256" key="4">
    <source>
        <dbReference type="ARBA" id="ARBA00013404"/>
    </source>
</evidence>
<keyword evidence="11" id="KW-0106">Calcium</keyword>
<evidence type="ECO:0000256" key="15">
    <source>
        <dbReference type="SAM" id="MobiDB-lite"/>
    </source>
</evidence>
<evidence type="ECO:0000256" key="8">
    <source>
        <dbReference type="ARBA" id="ARBA00022723"/>
    </source>
</evidence>
<feature type="compositionally biased region" description="Polar residues" evidence="15">
    <location>
        <begin position="7"/>
        <end position="19"/>
    </location>
</feature>
<reference evidence="17 18" key="1">
    <citation type="submission" date="2017-10" db="EMBL/GenBank/DDBJ databases">
        <title>Comparative genomics in systemic dimorphic fungi from Ajellomycetaceae.</title>
        <authorList>
            <person name="Munoz J.F."/>
            <person name="Mcewen J.G."/>
            <person name="Clay O.K."/>
            <person name="Cuomo C.A."/>
        </authorList>
    </citation>
    <scope>NUCLEOTIDE SEQUENCE [LARGE SCALE GENOMIC DNA]</scope>
    <source>
        <strain evidence="17 18">UAMH7299</strain>
    </source>
</reference>
<evidence type="ECO:0000256" key="11">
    <source>
        <dbReference type="ARBA" id="ARBA00022837"/>
    </source>
</evidence>
<comment type="subcellular location">
    <subcellularLocation>
        <location evidence="1">Membrane</location>
        <topology evidence="1">Single-pass membrane protein</topology>
    </subcellularLocation>
    <subcellularLocation>
        <location evidence="2">Mitochondrion</location>
    </subcellularLocation>
</comment>
<dbReference type="InterPro" id="IPR016071">
    <property type="entry name" value="Staphylococal_nuclease_OB-fold"/>
</dbReference>
<dbReference type="Pfam" id="PF00565">
    <property type="entry name" value="SNase"/>
    <property type="match status" value="1"/>
</dbReference>
<evidence type="ECO:0000256" key="5">
    <source>
        <dbReference type="ARBA" id="ARBA00014651"/>
    </source>
</evidence>
<evidence type="ECO:0000256" key="12">
    <source>
        <dbReference type="ARBA" id="ARBA00022989"/>
    </source>
</evidence>
<keyword evidence="9" id="KW-0255">Endonuclease</keyword>
<dbReference type="STRING" id="1447883.A0A2B7YNL0"/>
<keyword evidence="13" id="KW-0496">Mitochondrion</keyword>
<evidence type="ECO:0000313" key="18">
    <source>
        <dbReference type="Proteomes" id="UP000224634"/>
    </source>
</evidence>
<dbReference type="GO" id="GO:0016787">
    <property type="term" value="F:hydrolase activity"/>
    <property type="evidence" value="ECO:0007669"/>
    <property type="project" value="UniProtKB-KW"/>
</dbReference>
<keyword evidence="18" id="KW-1185">Reference proteome</keyword>
<dbReference type="SMART" id="SM00318">
    <property type="entry name" value="SNc"/>
    <property type="match status" value="1"/>
</dbReference>
<dbReference type="PROSITE" id="PS50830">
    <property type="entry name" value="TNASE_3"/>
    <property type="match status" value="1"/>
</dbReference>
<evidence type="ECO:0000256" key="6">
    <source>
        <dbReference type="ARBA" id="ARBA00022692"/>
    </source>
</evidence>
<dbReference type="AlphaFoldDB" id="A0A2B7YNL0"/>
<dbReference type="GO" id="GO:0004519">
    <property type="term" value="F:endonuclease activity"/>
    <property type="evidence" value="ECO:0007669"/>
    <property type="project" value="UniProtKB-KW"/>
</dbReference>
<dbReference type="PANTHER" id="PTHR12302">
    <property type="entry name" value="EBNA2 BINDING PROTEIN P100"/>
    <property type="match status" value="1"/>
</dbReference>
<dbReference type="Proteomes" id="UP000224634">
    <property type="component" value="Unassembled WGS sequence"/>
</dbReference>
<dbReference type="FunFam" id="2.40.50.90:FF:000029">
    <property type="entry name" value="Probable endonuclease lcl3"/>
    <property type="match status" value="1"/>
</dbReference>
<keyword evidence="7" id="KW-0540">Nuclease</keyword>
<proteinExistence type="inferred from homology"/>
<dbReference type="GO" id="GO:0046872">
    <property type="term" value="F:metal ion binding"/>
    <property type="evidence" value="ECO:0007669"/>
    <property type="project" value="UniProtKB-KW"/>
</dbReference>
<evidence type="ECO:0000256" key="1">
    <source>
        <dbReference type="ARBA" id="ARBA00004167"/>
    </source>
</evidence>
<feature type="compositionally biased region" description="Basic residues" evidence="15">
    <location>
        <begin position="279"/>
        <end position="293"/>
    </location>
</feature>
<keyword evidence="12" id="KW-1133">Transmembrane helix</keyword>
<keyword evidence="14" id="KW-0472">Membrane</keyword>
<evidence type="ECO:0000259" key="16">
    <source>
        <dbReference type="PROSITE" id="PS50830"/>
    </source>
</evidence>